<dbReference type="SUPFAM" id="SSF51011">
    <property type="entry name" value="Glycosyl hydrolase domain"/>
    <property type="match status" value="1"/>
</dbReference>
<evidence type="ECO:0000256" key="10">
    <source>
        <dbReference type="RuleBase" id="RU361168"/>
    </source>
</evidence>
<dbReference type="InterPro" id="IPR000111">
    <property type="entry name" value="Glyco_hydro_27/36_CS"/>
</dbReference>
<dbReference type="InterPro" id="IPR013785">
    <property type="entry name" value="Aldolase_TIM"/>
</dbReference>
<comment type="similarity">
    <text evidence="4 10">Belongs to the glycosyl hydrolase 27 family.</text>
</comment>
<dbReference type="EC" id="3.2.1.22" evidence="10"/>
<dbReference type="AlphaFoldDB" id="A0A2V1D8U9"/>
<evidence type="ECO:0000256" key="7">
    <source>
        <dbReference type="ARBA" id="ARBA00022801"/>
    </source>
</evidence>
<feature type="signal peptide" evidence="11">
    <location>
        <begin position="1"/>
        <end position="20"/>
    </location>
</feature>
<dbReference type="InterPro" id="IPR041233">
    <property type="entry name" value="Melibiase_C"/>
</dbReference>
<comment type="catalytic activity">
    <reaction evidence="1 10">
        <text>Hydrolysis of terminal, non-reducing alpha-D-galactose residues in alpha-D-galactosides, including galactose oligosaccharides, galactomannans and galactolipids.</text>
        <dbReference type="EC" id="3.2.1.22"/>
    </reaction>
</comment>
<feature type="domain" description="Alpha galactosidase C-terminal" evidence="12">
    <location>
        <begin position="362"/>
        <end position="435"/>
    </location>
</feature>
<dbReference type="InterPro" id="IPR002241">
    <property type="entry name" value="Glyco_hydro_27"/>
</dbReference>
<reference evidence="13 14" key="1">
    <citation type="journal article" date="2018" name="Sci. Rep.">
        <title>Comparative genomics provides insights into the lifestyle and reveals functional heterogeneity of dark septate endophytic fungi.</title>
        <authorList>
            <person name="Knapp D.G."/>
            <person name="Nemeth J.B."/>
            <person name="Barry K."/>
            <person name="Hainaut M."/>
            <person name="Henrissat B."/>
            <person name="Johnson J."/>
            <person name="Kuo A."/>
            <person name="Lim J.H.P."/>
            <person name="Lipzen A."/>
            <person name="Nolan M."/>
            <person name="Ohm R.A."/>
            <person name="Tamas L."/>
            <person name="Grigoriev I.V."/>
            <person name="Spatafora J.W."/>
            <person name="Nagy L.G."/>
            <person name="Kovacs G.M."/>
        </authorList>
    </citation>
    <scope>NUCLEOTIDE SEQUENCE [LARGE SCALE GENOMIC DNA]</scope>
    <source>
        <strain evidence="13 14">DSE2036</strain>
    </source>
</reference>
<name>A0A2V1D8U9_9PLEO</name>
<organism evidence="13 14">
    <name type="scientific">Periconia macrospinosa</name>
    <dbReference type="NCBI Taxonomy" id="97972"/>
    <lineage>
        <taxon>Eukaryota</taxon>
        <taxon>Fungi</taxon>
        <taxon>Dikarya</taxon>
        <taxon>Ascomycota</taxon>
        <taxon>Pezizomycotina</taxon>
        <taxon>Dothideomycetes</taxon>
        <taxon>Pleosporomycetidae</taxon>
        <taxon>Pleosporales</taxon>
        <taxon>Massarineae</taxon>
        <taxon>Periconiaceae</taxon>
        <taxon>Periconia</taxon>
    </lineage>
</organism>
<evidence type="ECO:0000256" key="5">
    <source>
        <dbReference type="ARBA" id="ARBA00022525"/>
    </source>
</evidence>
<dbReference type="InterPro" id="IPR017853">
    <property type="entry name" value="GH"/>
</dbReference>
<dbReference type="PANTHER" id="PTHR11452">
    <property type="entry name" value="ALPHA-GALACTOSIDASE/ALPHA-N-ACETYLGALACTOSAMINIDASE"/>
    <property type="match status" value="1"/>
</dbReference>
<dbReference type="GO" id="GO:0004557">
    <property type="term" value="F:alpha-galactosidase activity"/>
    <property type="evidence" value="ECO:0007669"/>
    <property type="project" value="UniProtKB-EC"/>
</dbReference>
<dbReference type="EMBL" id="KZ805533">
    <property type="protein sequence ID" value="PVH94482.1"/>
    <property type="molecule type" value="Genomic_DNA"/>
</dbReference>
<sequence length="460" mass="50756">MAKSAFPLLLSLLATPTTNALILPNNVGKLPALGWNSWNAFRCDITEQVFLDAATKLVDLGLKDAGYVYVNVDDCWSNKDGRDPVTNRLVPNATRFPDGIKGLADKVHEKGLLFGIYSSAGNKTCAGYPASLGYEEIDAETWAEWGVDYMKYDGCGVPSNWLDECDVCTLDGKDDGPDPKYKNATCIDQTQLCPQGYDFSKSRTAERYNRMRDALLKQNRPIEYDICVGGEAAVYSWGNETGNAWRITTDIIPEWWSILMILNRNSFLSHQTNFWGHNDADMLEVGNGGLTLAESRSHFALWAAMKSPLFIGTPLPSIQPSFLEILLNKHLLAFNQDDLYGAPAQPYKWGHNPDWTFDMSWPAEYWSGKGKEGTLVLMLNTEEGSVEKSAVWGEVPELEEGKAYEVLDVWTGEEKGCVRGNYTVEVASHDTAVLLVKGECGASGVAASQGGGRMQLLMSP</sequence>
<evidence type="ECO:0000256" key="2">
    <source>
        <dbReference type="ARBA" id="ARBA00003969"/>
    </source>
</evidence>
<dbReference type="Pfam" id="PF17801">
    <property type="entry name" value="Melibiase_C"/>
    <property type="match status" value="1"/>
</dbReference>
<dbReference type="Pfam" id="PF16499">
    <property type="entry name" value="Melibiase_2"/>
    <property type="match status" value="2"/>
</dbReference>
<dbReference type="SUPFAM" id="SSF51445">
    <property type="entry name" value="(Trans)glycosidases"/>
    <property type="match status" value="1"/>
</dbReference>
<dbReference type="Proteomes" id="UP000244855">
    <property type="component" value="Unassembled WGS sequence"/>
</dbReference>
<evidence type="ECO:0000256" key="11">
    <source>
        <dbReference type="SAM" id="SignalP"/>
    </source>
</evidence>
<evidence type="ECO:0000256" key="9">
    <source>
        <dbReference type="ARBA" id="ARBA00023295"/>
    </source>
</evidence>
<dbReference type="Gene3D" id="2.60.40.1180">
    <property type="entry name" value="Golgi alpha-mannosidase II"/>
    <property type="match status" value="1"/>
</dbReference>
<dbReference type="GO" id="GO:0005975">
    <property type="term" value="P:carbohydrate metabolic process"/>
    <property type="evidence" value="ECO:0007669"/>
    <property type="project" value="InterPro"/>
</dbReference>
<accession>A0A2V1D8U9</accession>
<dbReference type="Gene3D" id="3.20.20.70">
    <property type="entry name" value="Aldolase class I"/>
    <property type="match status" value="1"/>
</dbReference>
<comment type="subcellular location">
    <subcellularLocation>
        <location evidence="3">Secreted</location>
    </subcellularLocation>
</comment>
<evidence type="ECO:0000256" key="4">
    <source>
        <dbReference type="ARBA" id="ARBA00009743"/>
    </source>
</evidence>
<dbReference type="STRING" id="97972.A0A2V1D8U9"/>
<evidence type="ECO:0000313" key="13">
    <source>
        <dbReference type="EMBL" id="PVH94482.1"/>
    </source>
</evidence>
<comment type="function">
    <text evidence="2">Hydrolyzes a variety of simple alpha-D-galactoside as well as more complex molecules such as oligosaccharides and polysaccharides.</text>
</comment>
<keyword evidence="10" id="KW-1015">Disulfide bond</keyword>
<keyword evidence="8" id="KW-0325">Glycoprotein</keyword>
<keyword evidence="7 10" id="KW-0378">Hydrolase</keyword>
<evidence type="ECO:0000256" key="6">
    <source>
        <dbReference type="ARBA" id="ARBA00022729"/>
    </source>
</evidence>
<evidence type="ECO:0000259" key="12">
    <source>
        <dbReference type="Pfam" id="PF17801"/>
    </source>
</evidence>
<dbReference type="GO" id="GO:0005576">
    <property type="term" value="C:extracellular region"/>
    <property type="evidence" value="ECO:0007669"/>
    <property type="project" value="UniProtKB-SubCell"/>
</dbReference>
<dbReference type="PANTHER" id="PTHR11452:SF61">
    <property type="entry name" value="ALPHA-GALACTOSIDASE B-RELATED"/>
    <property type="match status" value="1"/>
</dbReference>
<protein>
    <recommendedName>
        <fullName evidence="10">Alpha-galactosidase</fullName>
        <ecNumber evidence="10">3.2.1.22</ecNumber>
    </recommendedName>
    <alternativeName>
        <fullName evidence="10">Melibiase</fullName>
    </alternativeName>
</protein>
<keyword evidence="5" id="KW-0964">Secreted</keyword>
<dbReference type="CDD" id="cd14792">
    <property type="entry name" value="GH27"/>
    <property type="match status" value="1"/>
</dbReference>
<evidence type="ECO:0000256" key="8">
    <source>
        <dbReference type="ARBA" id="ARBA00023180"/>
    </source>
</evidence>
<dbReference type="InterPro" id="IPR013780">
    <property type="entry name" value="Glyco_hydro_b"/>
</dbReference>
<keyword evidence="6 11" id="KW-0732">Signal</keyword>
<keyword evidence="14" id="KW-1185">Reference proteome</keyword>
<proteinExistence type="inferred from homology"/>
<gene>
    <name evidence="13" type="ORF">DM02DRAFT_618603</name>
</gene>
<dbReference type="PRINTS" id="PR00740">
    <property type="entry name" value="GLHYDRLASE27"/>
</dbReference>
<dbReference type="PROSITE" id="PS00512">
    <property type="entry name" value="ALPHA_GALACTOSIDASE"/>
    <property type="match status" value="1"/>
</dbReference>
<keyword evidence="9 10" id="KW-0326">Glycosidase</keyword>
<evidence type="ECO:0000313" key="14">
    <source>
        <dbReference type="Proteomes" id="UP000244855"/>
    </source>
</evidence>
<evidence type="ECO:0000256" key="1">
    <source>
        <dbReference type="ARBA" id="ARBA00001255"/>
    </source>
</evidence>
<feature type="chain" id="PRO_5015835934" description="Alpha-galactosidase" evidence="11">
    <location>
        <begin position="21"/>
        <end position="460"/>
    </location>
</feature>
<evidence type="ECO:0000256" key="3">
    <source>
        <dbReference type="ARBA" id="ARBA00004613"/>
    </source>
</evidence>
<dbReference type="OrthoDB" id="5795902at2759"/>